<evidence type="ECO:0000259" key="2">
    <source>
        <dbReference type="Pfam" id="PF00174"/>
    </source>
</evidence>
<dbReference type="SUPFAM" id="SSF56524">
    <property type="entry name" value="Oxidoreductase molybdopterin-binding domain"/>
    <property type="match status" value="1"/>
</dbReference>
<dbReference type="KEGG" id="kps:KPNJ2_01884"/>
<reference evidence="3 4" key="1">
    <citation type="journal article" date="2014" name="Proc. Natl. Acad. Sci. U.S.A.">
        <title>Molecular dissection of the evolution of carbapenem-resistant multilocus sequence type 258 Klebsiella pneumoniae.</title>
        <authorList>
            <person name="Deleo F.R."/>
            <person name="Chen L."/>
            <person name="Porcella S.F."/>
            <person name="Martens C.A."/>
            <person name="Kobayashi S.D."/>
            <person name="Porter A.R."/>
            <person name="Chavda K.D."/>
            <person name="Jacobs M.R."/>
            <person name="Mathema B."/>
            <person name="Olsen R.J."/>
            <person name="Bonomo R.A."/>
            <person name="Musser J.M."/>
            <person name="Kreiswirth B.N."/>
        </authorList>
    </citation>
    <scope>NUCLEOTIDE SEQUENCE [LARGE SCALE GENOMIC DNA]</scope>
    <source>
        <strain evidence="3">30684/NJST258_2</strain>
    </source>
</reference>
<evidence type="ECO:0000256" key="1">
    <source>
        <dbReference type="SAM" id="SignalP"/>
    </source>
</evidence>
<dbReference type="Proteomes" id="UP000019586">
    <property type="component" value="Chromosome"/>
</dbReference>
<feature type="signal peptide" evidence="1">
    <location>
        <begin position="1"/>
        <end position="23"/>
    </location>
</feature>
<dbReference type="Gene3D" id="3.90.420.10">
    <property type="entry name" value="Oxidoreductase, molybdopterin-binding domain"/>
    <property type="match status" value="1"/>
</dbReference>
<protein>
    <recommendedName>
        <fullName evidence="2">Oxidoreductase molybdopterin-binding domain-containing protein</fullName>
    </recommendedName>
</protein>
<dbReference type="EMBL" id="CP006918">
    <property type="protein sequence ID" value="AHM78664.1"/>
    <property type="molecule type" value="Genomic_DNA"/>
</dbReference>
<accession>W8UFK2</accession>
<dbReference type="HOGENOM" id="CLU_110165_2_1_6"/>
<feature type="domain" description="Oxidoreductase molybdopterin-binding" evidence="2">
    <location>
        <begin position="67"/>
        <end position="143"/>
    </location>
</feature>
<gene>
    <name evidence="3" type="ORF">KPNJ2_01884</name>
</gene>
<proteinExistence type="predicted"/>
<name>W8UFK2_KLEPN</name>
<evidence type="ECO:0000313" key="3">
    <source>
        <dbReference type="EMBL" id="AHM78664.1"/>
    </source>
</evidence>
<dbReference type="InterPro" id="IPR036374">
    <property type="entry name" value="OxRdtase_Mopterin-bd_sf"/>
</dbReference>
<dbReference type="AlphaFoldDB" id="W8UFK2"/>
<feature type="chain" id="PRO_5004913791" description="Oxidoreductase molybdopterin-binding domain-containing protein" evidence="1">
    <location>
        <begin position="24"/>
        <end position="169"/>
    </location>
</feature>
<evidence type="ECO:0000313" key="4">
    <source>
        <dbReference type="Proteomes" id="UP000019586"/>
    </source>
</evidence>
<organism evidence="3 4">
    <name type="scientific">Klebsiella pneumoniae 30684/NJST258_2</name>
    <dbReference type="NCBI Taxonomy" id="1420013"/>
    <lineage>
        <taxon>Bacteria</taxon>
        <taxon>Pseudomonadati</taxon>
        <taxon>Pseudomonadota</taxon>
        <taxon>Gammaproteobacteria</taxon>
        <taxon>Enterobacterales</taxon>
        <taxon>Enterobacteriaceae</taxon>
        <taxon>Klebsiella/Raoultella group</taxon>
        <taxon>Klebsiella</taxon>
        <taxon>Klebsiella pneumoniae complex</taxon>
    </lineage>
</organism>
<sequence length="169" mass="18890">MVSKMRLLLAVLFCSVMLPSAYAEKLPAPTGKPVLTISGKIGNMNVGDKAVFDLAMLEKLGMKTIETTTPWYTGKVRFDGIPLSKLMDLVGAKGTSARVLALNDYTTITPIDDFYKFPVIMALKMNGQYMRIRDKGPLFIVYPYDSSAELQNQIYYSRSAWQVSKMIIE</sequence>
<dbReference type="InterPro" id="IPR000572">
    <property type="entry name" value="OxRdtase_Mopterin-bd_dom"/>
</dbReference>
<dbReference type="PATRIC" id="fig|1420013.3.peg.1790"/>
<dbReference type="Pfam" id="PF00174">
    <property type="entry name" value="Oxidored_molyb"/>
    <property type="match status" value="1"/>
</dbReference>
<keyword evidence="1" id="KW-0732">Signal</keyword>